<dbReference type="InterPro" id="IPR051782">
    <property type="entry name" value="ABC_Transporter_VariousFunc"/>
</dbReference>
<organism evidence="5 6">
    <name type="scientific">Bacterioplanes sanyensis</name>
    <dbReference type="NCBI Taxonomy" id="1249553"/>
    <lineage>
        <taxon>Bacteria</taxon>
        <taxon>Pseudomonadati</taxon>
        <taxon>Pseudomonadota</taxon>
        <taxon>Gammaproteobacteria</taxon>
        <taxon>Oceanospirillales</taxon>
        <taxon>Oceanospirillaceae</taxon>
        <taxon>Bacterioplanes</taxon>
    </lineage>
</organism>
<gene>
    <name evidence="5" type="ORF">CHH28_14740</name>
</gene>
<dbReference type="GO" id="GO:0016887">
    <property type="term" value="F:ATP hydrolysis activity"/>
    <property type="evidence" value="ECO:0007669"/>
    <property type="project" value="InterPro"/>
</dbReference>
<dbReference type="SUPFAM" id="SSF52540">
    <property type="entry name" value="P-loop containing nucleoside triphosphate hydrolases"/>
    <property type="match status" value="1"/>
</dbReference>
<dbReference type="Pfam" id="PF00005">
    <property type="entry name" value="ABC_tran"/>
    <property type="match status" value="1"/>
</dbReference>
<evidence type="ECO:0000313" key="5">
    <source>
        <dbReference type="EMBL" id="ASP39854.1"/>
    </source>
</evidence>
<keyword evidence="1" id="KW-0813">Transport</keyword>
<evidence type="ECO:0000313" key="6">
    <source>
        <dbReference type="Proteomes" id="UP000202440"/>
    </source>
</evidence>
<proteinExistence type="predicted"/>
<dbReference type="RefSeq" id="WP_094061028.1">
    <property type="nucleotide sequence ID" value="NZ_CP022530.1"/>
</dbReference>
<dbReference type="KEGG" id="bsan:CHH28_14740"/>
<name>A0A222FMV6_9GAMM</name>
<dbReference type="Proteomes" id="UP000202440">
    <property type="component" value="Chromosome"/>
</dbReference>
<dbReference type="Gene3D" id="3.40.50.300">
    <property type="entry name" value="P-loop containing nucleotide triphosphate hydrolases"/>
    <property type="match status" value="1"/>
</dbReference>
<dbReference type="InterPro" id="IPR003439">
    <property type="entry name" value="ABC_transporter-like_ATP-bd"/>
</dbReference>
<dbReference type="InterPro" id="IPR003593">
    <property type="entry name" value="AAA+_ATPase"/>
</dbReference>
<evidence type="ECO:0000256" key="2">
    <source>
        <dbReference type="ARBA" id="ARBA00022741"/>
    </source>
</evidence>
<protein>
    <submittedName>
        <fullName evidence="5">Multidrug ABC transporter ATP-binding protein</fullName>
    </submittedName>
</protein>
<dbReference type="InterPro" id="IPR027417">
    <property type="entry name" value="P-loop_NTPase"/>
</dbReference>
<accession>A0A222FMV6</accession>
<keyword evidence="6" id="KW-1185">Reference proteome</keyword>
<dbReference type="PROSITE" id="PS50893">
    <property type="entry name" value="ABC_TRANSPORTER_2"/>
    <property type="match status" value="1"/>
</dbReference>
<dbReference type="EMBL" id="CP022530">
    <property type="protein sequence ID" value="ASP39854.1"/>
    <property type="molecule type" value="Genomic_DNA"/>
</dbReference>
<evidence type="ECO:0000256" key="3">
    <source>
        <dbReference type="ARBA" id="ARBA00022840"/>
    </source>
</evidence>
<evidence type="ECO:0000259" key="4">
    <source>
        <dbReference type="PROSITE" id="PS50893"/>
    </source>
</evidence>
<dbReference type="PANTHER" id="PTHR42939">
    <property type="entry name" value="ABC TRANSPORTER ATP-BINDING PROTEIN ALBC-RELATED"/>
    <property type="match status" value="1"/>
</dbReference>
<dbReference type="SMART" id="SM00382">
    <property type="entry name" value="AAA"/>
    <property type="match status" value="1"/>
</dbReference>
<dbReference type="PANTHER" id="PTHR42939:SF1">
    <property type="entry name" value="ABC TRANSPORTER ATP-BINDING PROTEIN ALBC-RELATED"/>
    <property type="match status" value="1"/>
</dbReference>
<evidence type="ECO:0000256" key="1">
    <source>
        <dbReference type="ARBA" id="ARBA00022448"/>
    </source>
</evidence>
<dbReference type="AlphaFoldDB" id="A0A222FMV6"/>
<keyword evidence="3 5" id="KW-0067">ATP-binding</keyword>
<reference evidence="5 6" key="1">
    <citation type="submission" date="2017-07" db="EMBL/GenBank/DDBJ databases">
        <title>Annotated genome sequence of Bacterioplanes sanyensis isolated from Red Sea.</title>
        <authorList>
            <person name="Rehman Z.U."/>
        </authorList>
    </citation>
    <scope>NUCLEOTIDE SEQUENCE [LARGE SCALE GENOMIC DNA]</scope>
    <source>
        <strain evidence="5 6">NV9</strain>
    </source>
</reference>
<sequence length="286" mass="31942">MNALVQATQLRKSFGKSSVLNGIDLTIEAGQIVGLIGPNGAGKTTLLRCLLGLTEADGELSVLGQSPWQQREKMLQQLAYIPDTAILPRWISVEKLLTYMQGVHPRFDPERARSLLDTTDVPMNKKIGQLSKGMVTQVHLALVMAIDAQLLVLDEPTLGLDILYRRQFYQRLLEDYYDQERTIIITTHQVDEIEDILTHAAFVRRGELVLQSSIEDLQDNFRQLTVKPAQLEAARALNPVSEQTLLGASRLLMQNCDESQLQALGDVGLASLSDVFVALMQQEYEK</sequence>
<dbReference type="GO" id="GO:0005524">
    <property type="term" value="F:ATP binding"/>
    <property type="evidence" value="ECO:0007669"/>
    <property type="project" value="UniProtKB-KW"/>
</dbReference>
<feature type="domain" description="ABC transporter" evidence="4">
    <location>
        <begin position="5"/>
        <end position="230"/>
    </location>
</feature>
<dbReference type="CDD" id="cd03230">
    <property type="entry name" value="ABC_DR_subfamily_A"/>
    <property type="match status" value="1"/>
</dbReference>
<dbReference type="OrthoDB" id="9781337at2"/>
<keyword evidence="2" id="KW-0547">Nucleotide-binding</keyword>